<protein>
    <submittedName>
        <fullName evidence="3">Uncharacterized protein</fullName>
    </submittedName>
</protein>
<gene>
    <name evidence="3" type="ORF">HHL10_20215</name>
</gene>
<reference evidence="3 4" key="1">
    <citation type="submission" date="2020-04" db="EMBL/GenBank/DDBJ databases">
        <title>Azohydromonas sp. isolated from soil.</title>
        <authorList>
            <person name="Dahal R.H."/>
        </authorList>
    </citation>
    <scope>NUCLEOTIDE SEQUENCE [LARGE SCALE GENOMIC DNA]</scope>
    <source>
        <strain evidence="3 4">G-1-1-14</strain>
    </source>
</reference>
<name>A0A848FCV3_9BURK</name>
<evidence type="ECO:0000256" key="2">
    <source>
        <dbReference type="SAM" id="SignalP"/>
    </source>
</evidence>
<feature type="region of interest" description="Disordered" evidence="1">
    <location>
        <begin position="37"/>
        <end position="67"/>
    </location>
</feature>
<organism evidence="3 4">
    <name type="scientific">Azohydromonas caseinilytica</name>
    <dbReference type="NCBI Taxonomy" id="2728836"/>
    <lineage>
        <taxon>Bacteria</taxon>
        <taxon>Pseudomonadati</taxon>
        <taxon>Pseudomonadota</taxon>
        <taxon>Betaproteobacteria</taxon>
        <taxon>Burkholderiales</taxon>
        <taxon>Sphaerotilaceae</taxon>
        <taxon>Azohydromonas</taxon>
    </lineage>
</organism>
<dbReference type="EMBL" id="JABBFW010000017">
    <property type="protein sequence ID" value="NML17304.1"/>
    <property type="molecule type" value="Genomic_DNA"/>
</dbReference>
<sequence length="96" mass="9906">MDSKSKLRALALVLALVAAAAGTGWALQLPLAVTMATTSPVTPRATTPTEAPDGAMSGGQARSTQEMGWTDFPCKKVRFAPRSCCGRVNPGLMASV</sequence>
<evidence type="ECO:0000313" key="4">
    <source>
        <dbReference type="Proteomes" id="UP000574067"/>
    </source>
</evidence>
<feature type="chain" id="PRO_5032409468" evidence="2">
    <location>
        <begin position="21"/>
        <end position="96"/>
    </location>
</feature>
<proteinExistence type="predicted"/>
<dbReference type="Proteomes" id="UP000574067">
    <property type="component" value="Unassembled WGS sequence"/>
</dbReference>
<keyword evidence="2" id="KW-0732">Signal</keyword>
<feature type="compositionally biased region" description="Polar residues" evidence="1">
    <location>
        <begin position="37"/>
        <end position="49"/>
    </location>
</feature>
<feature type="signal peptide" evidence="2">
    <location>
        <begin position="1"/>
        <end position="20"/>
    </location>
</feature>
<comment type="caution">
    <text evidence="3">The sequence shown here is derived from an EMBL/GenBank/DDBJ whole genome shotgun (WGS) entry which is preliminary data.</text>
</comment>
<dbReference type="RefSeq" id="WP_169162210.1">
    <property type="nucleotide sequence ID" value="NZ_JABBFW010000017.1"/>
</dbReference>
<dbReference type="AlphaFoldDB" id="A0A848FCV3"/>
<evidence type="ECO:0000256" key="1">
    <source>
        <dbReference type="SAM" id="MobiDB-lite"/>
    </source>
</evidence>
<keyword evidence="4" id="KW-1185">Reference proteome</keyword>
<accession>A0A848FCV3</accession>
<evidence type="ECO:0000313" key="3">
    <source>
        <dbReference type="EMBL" id="NML17304.1"/>
    </source>
</evidence>